<dbReference type="EMBL" id="JBBPBN010000003">
    <property type="protein sequence ID" value="KAK9043902.1"/>
    <property type="molecule type" value="Genomic_DNA"/>
</dbReference>
<evidence type="ECO:0000259" key="5">
    <source>
        <dbReference type="Pfam" id="PF08442"/>
    </source>
</evidence>
<comment type="pathway">
    <text evidence="1">Carbohydrate metabolism; tricarboxylic acid cycle; succinate from succinyl-CoA (ligase route): step 1/1.</text>
</comment>
<evidence type="ECO:0000313" key="7">
    <source>
        <dbReference type="Proteomes" id="UP001396334"/>
    </source>
</evidence>
<evidence type="ECO:0000256" key="2">
    <source>
        <dbReference type="ARBA" id="ARBA00011412"/>
    </source>
</evidence>
<feature type="domain" description="ATP-grasp fold succinyl-CoA synthetase-type" evidence="5">
    <location>
        <begin position="184"/>
        <end position="262"/>
    </location>
</feature>
<evidence type="ECO:0000313" key="6">
    <source>
        <dbReference type="EMBL" id="KAK9043902.1"/>
    </source>
</evidence>
<keyword evidence="4" id="KW-0547">Nucleotide-binding</keyword>
<dbReference type="PANTHER" id="PTHR11815">
    <property type="entry name" value="SUCCINYL-COA SYNTHETASE BETA CHAIN"/>
    <property type="match status" value="1"/>
</dbReference>
<accession>A0ABR2U2G1</accession>
<dbReference type="SUPFAM" id="SSF52210">
    <property type="entry name" value="Succinyl-CoA synthetase domains"/>
    <property type="match status" value="1"/>
</dbReference>
<dbReference type="InterPro" id="IPR013650">
    <property type="entry name" value="ATP-grasp_succ-CoA_synth-type"/>
</dbReference>
<dbReference type="Proteomes" id="UP001396334">
    <property type="component" value="Unassembled WGS sequence"/>
</dbReference>
<name>A0ABR2U2G1_9ROSI</name>
<proteinExistence type="predicted"/>
<reference evidence="6 7" key="1">
    <citation type="journal article" date="2024" name="G3 (Bethesda)">
        <title>Genome assembly of Hibiscus sabdariffa L. provides insights into metabolisms of medicinal natural products.</title>
        <authorList>
            <person name="Kim T."/>
        </authorList>
    </citation>
    <scope>NUCLEOTIDE SEQUENCE [LARGE SCALE GENOMIC DNA]</scope>
    <source>
        <strain evidence="6">TK-2024</strain>
        <tissue evidence="6">Old leaves</tissue>
    </source>
</reference>
<evidence type="ECO:0000256" key="1">
    <source>
        <dbReference type="ARBA" id="ARBA00005064"/>
    </source>
</evidence>
<organism evidence="6 7">
    <name type="scientific">Hibiscus sabdariffa</name>
    <name type="common">roselle</name>
    <dbReference type="NCBI Taxonomy" id="183260"/>
    <lineage>
        <taxon>Eukaryota</taxon>
        <taxon>Viridiplantae</taxon>
        <taxon>Streptophyta</taxon>
        <taxon>Embryophyta</taxon>
        <taxon>Tracheophyta</taxon>
        <taxon>Spermatophyta</taxon>
        <taxon>Magnoliopsida</taxon>
        <taxon>eudicotyledons</taxon>
        <taxon>Gunneridae</taxon>
        <taxon>Pentapetalae</taxon>
        <taxon>rosids</taxon>
        <taxon>malvids</taxon>
        <taxon>Malvales</taxon>
        <taxon>Malvaceae</taxon>
        <taxon>Malvoideae</taxon>
        <taxon>Hibiscus</taxon>
    </lineage>
</organism>
<evidence type="ECO:0000256" key="4">
    <source>
        <dbReference type="ARBA" id="ARBA00022741"/>
    </source>
</evidence>
<dbReference type="Pfam" id="PF08442">
    <property type="entry name" value="ATP-grasp_2"/>
    <property type="match status" value="1"/>
</dbReference>
<dbReference type="Gene3D" id="3.40.50.261">
    <property type="entry name" value="Succinyl-CoA synthetase domains"/>
    <property type="match status" value="1"/>
</dbReference>
<dbReference type="InterPro" id="IPR016102">
    <property type="entry name" value="Succinyl-CoA_synth-like"/>
</dbReference>
<comment type="caution">
    <text evidence="6">The sequence shown here is derived from an EMBL/GenBank/DDBJ whole genome shotgun (WGS) entry which is preliminary data.</text>
</comment>
<sequence length="412" mass="46517">MKKMQSFILKAKKMTKSLCLVSDIISSVVALEIISCIQDRVSGAMDNGFLLPSSSKEPGPTPITCFIQMQGSGDLKMFDKMGVRENKVKDDENIDVKCDSSNMDSEINPERYAVMVSEIDYVDLDEKTQGVVALMKEKALVNMTVKCEDQFSVVQFVNQGNIIGKIFVTKQTSPQGKVVSKVYMVACSKGETNIENHIKKYPDIIIKVPIVVFKRITDEDAIKRVDGLISKIVDRTDSIKQVKKLYKLFYEVDCTLLEINSLHRTSSNQLVDVDAKLNFNDNYAFCHKYIFSLCDPSQEDPREVATAKADMNYTCLYGEINCMVNGGGLAMATIHIIKLRGGTTTNFFDVDGNDFEGQVVEYEIPEVKEMVNEDVFVLFFKLHSIPYRGSRLYEFVELNLFQCQKSLTHFPL</sequence>
<dbReference type="PANTHER" id="PTHR11815:SF10">
    <property type="entry name" value="SUCCINATE--COA LIGASE [GDP-FORMING] SUBUNIT BETA, MITOCHONDRIAL"/>
    <property type="match status" value="1"/>
</dbReference>
<comment type="subunit">
    <text evidence="2">Heterooctamer of 4 alpha and 4 beta chains.</text>
</comment>
<protein>
    <recommendedName>
        <fullName evidence="5">ATP-grasp fold succinyl-CoA synthetase-type domain-containing protein</fullName>
    </recommendedName>
</protein>
<gene>
    <name evidence="6" type="ORF">V6N11_072226</name>
</gene>
<keyword evidence="7" id="KW-1185">Reference proteome</keyword>
<keyword evidence="3" id="KW-0436">Ligase</keyword>
<evidence type="ECO:0000256" key="3">
    <source>
        <dbReference type="ARBA" id="ARBA00022598"/>
    </source>
</evidence>
<dbReference type="Gene3D" id="3.30.470.20">
    <property type="entry name" value="ATP-grasp fold, B domain"/>
    <property type="match status" value="1"/>
</dbReference>
<dbReference type="SUPFAM" id="SSF56059">
    <property type="entry name" value="Glutathione synthetase ATP-binding domain-like"/>
    <property type="match status" value="1"/>
</dbReference>